<feature type="region of interest" description="Disordered" evidence="1">
    <location>
        <begin position="187"/>
        <end position="225"/>
    </location>
</feature>
<sequence>MKKLLKLKMNLQMFADGDNGTGGDEGGNQTADSTPNTTDANQNSNNDDSDQDNQADTPFKSFASEKDWQSSVDKLIASAIKTHDEKQASEAQQQKDYDKMTDLEKANYDKDQLTKQLAESQRHGTIVENKAKVTARLGADDLPTALIAAFGDDVLADDKGVEAAYTAISKSFTESLQQAIDKRIASSGTTLPAANTSANKSEGATAAEKLNNSQKPAKSSLWATK</sequence>
<evidence type="ECO:0000256" key="1">
    <source>
        <dbReference type="SAM" id="MobiDB-lite"/>
    </source>
</evidence>
<evidence type="ECO:0000313" key="3">
    <source>
        <dbReference type="Proteomes" id="UP000076882"/>
    </source>
</evidence>
<comment type="caution">
    <text evidence="2">The sequence shown here is derived from an EMBL/GenBank/DDBJ whole genome shotgun (WGS) entry which is preliminary data.</text>
</comment>
<dbReference type="Proteomes" id="UP000076882">
    <property type="component" value="Unassembled WGS sequence"/>
</dbReference>
<organism evidence="2 3">
    <name type="scientific">Lactiplantibacillus plantarum</name>
    <name type="common">Lactobacillus plantarum</name>
    <dbReference type="NCBI Taxonomy" id="1590"/>
    <lineage>
        <taxon>Bacteria</taxon>
        <taxon>Bacillati</taxon>
        <taxon>Bacillota</taxon>
        <taxon>Bacilli</taxon>
        <taxon>Lactobacillales</taxon>
        <taxon>Lactobacillaceae</taxon>
        <taxon>Lactiplantibacillus</taxon>
    </lineage>
</organism>
<proteinExistence type="predicted"/>
<accession>A0A165RL20</accession>
<protein>
    <recommendedName>
        <fullName evidence="4">DUF4355 domain-containing protein</fullName>
    </recommendedName>
</protein>
<dbReference type="AlphaFoldDB" id="A0A165RL20"/>
<reference evidence="2 3" key="1">
    <citation type="submission" date="2016-03" db="EMBL/GenBank/DDBJ databases">
        <title>Comparative genomics of 54 Lactobacillus plantarum strains reveals genomic uncoupling from niche constraints.</title>
        <authorList>
            <person name="Martino M.E."/>
        </authorList>
    </citation>
    <scope>NUCLEOTIDE SEQUENCE [LARGE SCALE GENOMIC DNA]</scope>
    <source>
        <strain evidence="2 3">19.1</strain>
    </source>
</reference>
<dbReference type="EMBL" id="LUXM01000033">
    <property type="protein sequence ID" value="KZU94580.1"/>
    <property type="molecule type" value="Genomic_DNA"/>
</dbReference>
<dbReference type="InterPro" id="IPR025580">
    <property type="entry name" value="Gp46"/>
</dbReference>
<feature type="compositionally biased region" description="Low complexity" evidence="1">
    <location>
        <begin position="36"/>
        <end position="46"/>
    </location>
</feature>
<feature type="compositionally biased region" description="Polar residues" evidence="1">
    <location>
        <begin position="187"/>
        <end position="202"/>
    </location>
</feature>
<dbReference type="PATRIC" id="fig|1590.201.peg.2455"/>
<evidence type="ECO:0000313" key="2">
    <source>
        <dbReference type="EMBL" id="KZU94580.1"/>
    </source>
</evidence>
<evidence type="ECO:0008006" key="4">
    <source>
        <dbReference type="Google" id="ProtNLM"/>
    </source>
</evidence>
<gene>
    <name evidence="2" type="ORF">Lp19_2554</name>
</gene>
<feature type="region of interest" description="Disordered" evidence="1">
    <location>
        <begin position="14"/>
        <end position="69"/>
    </location>
</feature>
<dbReference type="RefSeq" id="WP_063489610.1">
    <property type="nucleotide sequence ID" value="NZ_CP140096.1"/>
</dbReference>
<feature type="compositionally biased region" description="Polar residues" evidence="1">
    <location>
        <begin position="210"/>
        <end position="225"/>
    </location>
</feature>
<name>A0A165RL20_LACPN</name>
<dbReference type="Pfam" id="PF14265">
    <property type="entry name" value="DUF4355"/>
    <property type="match status" value="1"/>
</dbReference>